<dbReference type="Pfam" id="PF14496">
    <property type="entry name" value="NEL"/>
    <property type="match status" value="1"/>
</dbReference>
<dbReference type="InterPro" id="IPR032675">
    <property type="entry name" value="LRR_dom_sf"/>
</dbReference>
<dbReference type="PANTHER" id="PTHR47114">
    <property type="match status" value="1"/>
</dbReference>
<evidence type="ECO:0000256" key="4">
    <source>
        <dbReference type="ARBA" id="ARBA00009868"/>
    </source>
</evidence>
<evidence type="ECO:0000256" key="1">
    <source>
        <dbReference type="ARBA" id="ARBA00000900"/>
    </source>
</evidence>
<comment type="caution">
    <text evidence="17">The sequence shown here is derived from an EMBL/GenBank/DDBJ whole genome shotgun (WGS) entry which is preliminary data.</text>
</comment>
<keyword evidence="18" id="KW-1185">Reference proteome</keyword>
<comment type="catalytic activity">
    <reaction evidence="1">
        <text>S-ubiquitinyl-[E2 ubiquitin-conjugating enzyme]-L-cysteine + [acceptor protein]-L-lysine = [E2 ubiquitin-conjugating enzyme]-L-cysteine + N(6)-ubiquitinyl-[acceptor protein]-L-lysine.</text>
        <dbReference type="EC" id="2.3.2.27"/>
    </reaction>
</comment>
<name>A0ABU8R1H8_9PSED</name>
<comment type="similarity">
    <text evidence="4 14">Belongs to the LRR-containing bacterial E3 ligase family.</text>
</comment>
<keyword evidence="6 14" id="KW-0964">Secreted</keyword>
<keyword evidence="9" id="KW-0677">Repeat</keyword>
<feature type="active site" description="Glycyl thioester intermediate" evidence="14">
    <location>
        <position position="1310"/>
    </location>
</feature>
<dbReference type="SUPFAM" id="SSF52058">
    <property type="entry name" value="L domain-like"/>
    <property type="match status" value="1"/>
</dbReference>
<evidence type="ECO:0000256" key="14">
    <source>
        <dbReference type="PROSITE-ProRule" id="PRU01398"/>
    </source>
</evidence>
<evidence type="ECO:0000256" key="11">
    <source>
        <dbReference type="ARBA" id="ARBA00022843"/>
    </source>
</evidence>
<comment type="subcellular location">
    <subcellularLocation>
        <location evidence="2">Host cytoplasm</location>
    </subcellularLocation>
    <subcellularLocation>
        <location evidence="3">Secreted</location>
    </subcellularLocation>
</comment>
<protein>
    <recommendedName>
        <fullName evidence="5">RING-type E3 ubiquitin transferase</fullName>
        <ecNumber evidence="5">2.3.2.27</ecNumber>
    </recommendedName>
</protein>
<dbReference type="Pfam" id="PF20178">
    <property type="entry name" value="ToxA_N"/>
    <property type="match status" value="1"/>
</dbReference>
<evidence type="ECO:0000313" key="17">
    <source>
        <dbReference type="EMBL" id="MEJ5903713.1"/>
    </source>
</evidence>
<keyword evidence="10 14" id="KW-0833">Ubl conjugation pathway</keyword>
<dbReference type="InterPro" id="IPR029487">
    <property type="entry name" value="NEL_dom"/>
</dbReference>
<evidence type="ECO:0000256" key="6">
    <source>
        <dbReference type="ARBA" id="ARBA00022525"/>
    </source>
</evidence>
<dbReference type="EMBL" id="JBBHLD010000002">
    <property type="protein sequence ID" value="MEJ5903713.1"/>
    <property type="molecule type" value="Genomic_DNA"/>
</dbReference>
<sequence>MGTTHSPEDQAAGNDVVRPDTLQHDSDAFQDDFIGKRLPRWLRQAPIDQLPAISHALAKSLESRQHLGALLMRIENIDGFVASRLEKALSERYGVTYNLHRLKFLEGRREPVINAQPVGAHLTEVVYDEKPLLEVALRNFTAAQASAGGQPAGNRLLVPRSGARKPPTAVAFAALCRELDLGQGYQQHLDSILKPANDEKRVETLLVDAMRYAMLVDGYKARQDNLLDASELKLLVGMCLEGKLLRLAGDLVVAKQLKLLGYALEQVVVLEVIDQGPLFNTTRRLLMYVPGDPVAPWSAFDSLSDLNRELGHRLRVKTYQRFFSRFVLRRDSQAFFATVTPIFDDLPAWASYDLAPRLQAYPSPLFNSLAQSRIRQIKEDAAMIAVPVARLDRDVQRAHDERLAAEGWLLLNLASFFVPGLGLVMLAVTVWELLGEVYHGIEALQAGDAQEALDHLTHVVTDLAVIAATVAGVTVARRLWARSAVVDAMVPAELEDGGSKLWQQDLAPYRSVAPGPAATQDALGIRRHAGQAWVEMDGHHYPVIGPGSDGQWQLRPRSGNGPALRHNGAGAWRVWSEQPAQWDDIHRMFRRLGTPLNSMTDEQIDQVLGFHDLGADHLRALHVYGRAPEAGMLDSAERCRIDQRIRQMISCLRAGEPVEDATVLQHAQRLPGAAGASDPLLAELVWAQRRLLLGHVYDAVQVSDSPGSALLRNVFPGLHPRAAQALLTAANGDDRRRLLQTGRVPLNLAEAARRAVATIRKVRVLEALSLDTPQNADLARVALGLLKHLPGTGQGVRWRLFEGHRGGPLLASTEDGAQAFDLLHHAGMFQLLDAHAVPQGEAGELFEVMAAAYSPSQRGAMQVAEPFAHNLRVVLAREAVRRRSELEGLLGVQPRGMFRPPQRLADGRLGYPLGGRNSGGPGRPERALAASVRDLFPSFSDEQVATWTDNVRRSGRQVEAVLATLRAEYRVLRNSLEGWVGDAEGAVREDRICMRNTLLDCWRRTTDAGQTHLDTDHNYRMVLYNMRPGELPEMPAQVSFAHVSDVSLLRMELQDVPASFLLAFPRARLLDLGGNLLTRLPQPLLEMRHLRQLTLTNNQIVLTTSQAATLASSTTLEYIDLSHNPLGRTFTLDGLTALRWLNLRNTGLTHFPHGVQSRLSLVYMDMRENRLTRIPEWFYQLAPGFRRRIRLAGNPLENAELIRLQAALMGPVMPTDEVLLYEQLERARVVWGDAVGPRYRGLLMAAWESVDIGEPADRFFRVLQQLLQSADFHINAEALALRVLAVLQAMAREPALREALMDIANDEWGCQDGATWCLSNLELNVLVWRARTDDPGNTEQALLALGRRLWRLDEVDRLAVLDILARGGNPDESEVGLAYRLGLRDRLNLPIAVGDMSFRPLAGVTEAHLARAQAQVLEAETQEEIARSLVDRTFWQGHLERAHPERFAQVDRPFRRRLDRVLDDEALTDEARQAESDAILAAQRAARRGLMLDMTLAALEAGPPGAAIDV</sequence>
<feature type="region of interest" description="Disordered" evidence="15">
    <location>
        <begin position="1"/>
        <end position="22"/>
    </location>
</feature>
<dbReference type="Gene3D" id="3.80.10.10">
    <property type="entry name" value="Ribonuclease Inhibitor"/>
    <property type="match status" value="1"/>
</dbReference>
<dbReference type="PANTHER" id="PTHR47114:SF2">
    <property type="entry name" value="OLIGODENDROCYTE-MYELIN GLYCOPROTEIN"/>
    <property type="match status" value="1"/>
</dbReference>
<evidence type="ECO:0000313" key="18">
    <source>
        <dbReference type="Proteomes" id="UP001377692"/>
    </source>
</evidence>
<reference evidence="17 18" key="1">
    <citation type="submission" date="2024-02" db="EMBL/GenBank/DDBJ databases">
        <title>Identification of pathogenicity and growth-promoting functions of Pseudomonas putida variants.</title>
        <authorList>
            <person name="Sun J."/>
        </authorList>
    </citation>
    <scope>NUCLEOTIDE SEQUENCE [LARGE SCALE GENOMIC DNA]</scope>
    <source>
        <strain evidence="17 18">A04</strain>
    </source>
</reference>
<dbReference type="EC" id="2.3.2.27" evidence="5"/>
<evidence type="ECO:0000256" key="7">
    <source>
        <dbReference type="ARBA" id="ARBA00022614"/>
    </source>
</evidence>
<accession>A0ABU8R1H8</accession>
<keyword evidence="7" id="KW-0433">Leucine-rich repeat</keyword>
<evidence type="ECO:0000256" key="10">
    <source>
        <dbReference type="ARBA" id="ARBA00022786"/>
    </source>
</evidence>
<dbReference type="Gene3D" id="1.20.58.360">
    <property type="entry name" value="Shigella T3SS effector IpaH defines"/>
    <property type="match status" value="1"/>
</dbReference>
<evidence type="ECO:0000256" key="15">
    <source>
        <dbReference type="SAM" id="MobiDB-lite"/>
    </source>
</evidence>
<evidence type="ECO:0000256" key="2">
    <source>
        <dbReference type="ARBA" id="ARBA00004192"/>
    </source>
</evidence>
<evidence type="ECO:0000259" key="16">
    <source>
        <dbReference type="PROSITE" id="PS52053"/>
    </source>
</evidence>
<dbReference type="PROSITE" id="PS52053">
    <property type="entry name" value="NEL"/>
    <property type="match status" value="1"/>
</dbReference>
<dbReference type="Proteomes" id="UP001377692">
    <property type="component" value="Unassembled WGS sequence"/>
</dbReference>
<dbReference type="RefSeq" id="WP_339548455.1">
    <property type="nucleotide sequence ID" value="NZ_JBBHLD010000002.1"/>
</dbReference>
<gene>
    <name evidence="17" type="ORF">V7V80_03355</name>
</gene>
<feature type="domain" description="NEL" evidence="16">
    <location>
        <begin position="1223"/>
        <end position="1510"/>
    </location>
</feature>
<evidence type="ECO:0000256" key="12">
    <source>
        <dbReference type="ARBA" id="ARBA00023026"/>
    </source>
</evidence>
<dbReference type="InterPro" id="IPR051071">
    <property type="entry name" value="LRR-bact_E3_ubiq_ligases"/>
</dbReference>
<evidence type="ECO:0000256" key="13">
    <source>
        <dbReference type="ARBA" id="ARBA00023200"/>
    </source>
</evidence>
<evidence type="ECO:0000256" key="9">
    <source>
        <dbReference type="ARBA" id="ARBA00022737"/>
    </source>
</evidence>
<dbReference type="InterPro" id="IPR046673">
    <property type="entry name" value="ToxA_N"/>
</dbReference>
<keyword evidence="11 14" id="KW-0832">Ubl conjugation</keyword>
<keyword evidence="13 14" id="KW-1035">Host cytoplasm</keyword>
<proteinExistence type="inferred from homology"/>
<keyword evidence="8 14" id="KW-0808">Transferase</keyword>
<evidence type="ECO:0000256" key="5">
    <source>
        <dbReference type="ARBA" id="ARBA00012483"/>
    </source>
</evidence>
<evidence type="ECO:0000256" key="8">
    <source>
        <dbReference type="ARBA" id="ARBA00022679"/>
    </source>
</evidence>
<evidence type="ECO:0000256" key="3">
    <source>
        <dbReference type="ARBA" id="ARBA00004613"/>
    </source>
</evidence>
<organism evidence="17 18">
    <name type="scientific">Pseudomonas kermanshahensis</name>
    <dbReference type="NCBI Taxonomy" id="2745482"/>
    <lineage>
        <taxon>Bacteria</taxon>
        <taxon>Pseudomonadati</taxon>
        <taxon>Pseudomonadota</taxon>
        <taxon>Gammaproteobacteria</taxon>
        <taxon>Pseudomonadales</taxon>
        <taxon>Pseudomonadaceae</taxon>
        <taxon>Pseudomonas</taxon>
    </lineage>
</organism>
<comment type="PTM">
    <text evidence="14">Ubiquitinated in the presence of host E1 ubiquitin-activating enzyme, E2 ubiquitin-conjugating enzyme and ubiquitin.</text>
</comment>
<keyword evidence="12" id="KW-0843">Virulence</keyword>